<comment type="caution">
    <text evidence="3">The sequence shown here is derived from an EMBL/GenBank/DDBJ whole genome shotgun (WGS) entry which is preliminary data.</text>
</comment>
<dbReference type="EMBL" id="LGRB01000014">
    <property type="protein sequence ID" value="OCT47251.1"/>
    <property type="molecule type" value="Genomic_DNA"/>
</dbReference>
<reference evidence="4" key="1">
    <citation type="submission" date="2015-07" db="EMBL/GenBank/DDBJ databases">
        <authorList>
            <person name="Teixeira M.M."/>
            <person name="Souza R.C."/>
            <person name="Almeida L.G."/>
            <person name="Vicente V.A."/>
            <person name="de Hoog S."/>
            <person name="Bocca A.L."/>
            <person name="de Almeida S.R."/>
            <person name="Vasconcelos A.T."/>
            <person name="Felipe M.S."/>
        </authorList>
    </citation>
    <scope>NUCLEOTIDE SEQUENCE [LARGE SCALE GENOMIC DNA]</scope>
    <source>
        <strain evidence="4">KSF</strain>
    </source>
</reference>
<feature type="region of interest" description="Disordered" evidence="1">
    <location>
        <begin position="87"/>
        <end position="154"/>
    </location>
</feature>
<evidence type="ECO:0000256" key="1">
    <source>
        <dbReference type="SAM" id="MobiDB-lite"/>
    </source>
</evidence>
<dbReference type="InterPro" id="IPR001623">
    <property type="entry name" value="DnaJ_domain"/>
</dbReference>
<feature type="compositionally biased region" description="Polar residues" evidence="1">
    <location>
        <begin position="383"/>
        <end position="414"/>
    </location>
</feature>
<sequence>MVKADIKRDYYADLELPSTADTEEIKRQFRLLAKQYHPDRNPGHEVEVVPKFQAVQAAHEILIDPVEKAKYDAGRARLAAKTAAAANTNYPSDPYSYTRPTNPKPAPTAKHSPFPPPPKSTAQRPPQPPNQRPPASAGADKFNAFTRGAPSWDRAKYDEARAEAAARMFPNLRPTSSAQPMPPPPRSTPRAPTAPKSSSTSDMPHVPNVPPTSFPGMSRTASSRASYQAGDTQQGPRSAFSYVSGTRGPQQPNPHINVQEAYSMRSPPVSRVRPSVSPLRHTRSSDYDMRYDLGARPPSRYSGSGGERTDLHGDGLHRSSSVRNSPIDDRGPFGRSTARFENLPRHRSASPGLRKGGVNDEFSESSSSDDETLHMDSRPKAQPRTTRPQMRSNLSYDTSNNPGLTGQYPSTNYNRIVDESRYQYPPPEAKEPSRKPFPDVAPLDPEKPDTLHGDEGGQDKPEYAPLLMDPHAWSQTLSRGHRESSFNGFPPWAVPASVFPMTKPPRPRDQQSHMPTNSDRFVHKWNNRADQYVSNASARPSAQSTFDAAKWHDELKSDNIFRPDESQVRKSPSKTSRSTGKPATGRGRAQSRATEDPAPPTEPPNGGKHTAFQPGKLADDFAARATGKSRNARISPDSESSVDSRDRYVVVEEDAMDVDTPPTNGHHPPVANGVKPATTESPREQKRRSSHGGVDLKDFTQQAPFASTSGGLGGLKDDLETHLPFESRAAKDVNLDRTVSARIRALNLPKPPKPIVPPADDRLDKANFDQYVQNMQNYMRDWNHFNAKMIEHFRARQDKVCGTMSQNWIAQVGDGPDAESLEQDEKGDKQAGYAAYMQWLKDDAQCRDWWEEANEKHMRCLEDLGRAREAAKKRLRLA</sequence>
<evidence type="ECO:0000313" key="4">
    <source>
        <dbReference type="Proteomes" id="UP000094526"/>
    </source>
</evidence>
<dbReference type="Gene3D" id="1.10.287.110">
    <property type="entry name" value="DnaJ domain"/>
    <property type="match status" value="1"/>
</dbReference>
<feature type="compositionally biased region" description="Polar residues" evidence="1">
    <location>
        <begin position="219"/>
        <end position="256"/>
    </location>
</feature>
<dbReference type="GO" id="GO:0005737">
    <property type="term" value="C:cytoplasm"/>
    <property type="evidence" value="ECO:0007669"/>
    <property type="project" value="TreeGrafter"/>
</dbReference>
<feature type="compositionally biased region" description="Basic and acidic residues" evidence="1">
    <location>
        <begin position="444"/>
        <end position="462"/>
    </location>
</feature>
<dbReference type="STRING" id="86049.A0A1C1CFK8"/>
<dbReference type="InterPro" id="IPR018253">
    <property type="entry name" value="DnaJ_domain_CS"/>
</dbReference>
<dbReference type="VEuPathDB" id="FungiDB:CLCR_11258"/>
<feature type="compositionally biased region" description="Basic and acidic residues" evidence="1">
    <location>
        <begin position="283"/>
        <end position="293"/>
    </location>
</feature>
<dbReference type="AlphaFoldDB" id="A0A1C1CFK8"/>
<feature type="compositionally biased region" description="Pro residues" evidence="1">
    <location>
        <begin position="113"/>
        <end position="132"/>
    </location>
</feature>
<dbReference type="InterPro" id="IPR051964">
    <property type="entry name" value="Chaperone_stress_response"/>
</dbReference>
<dbReference type="PANTHER" id="PTHR44029">
    <property type="entry name" value="DNAJ HOMOLOG SUBFAMILY C MEMBER 21"/>
    <property type="match status" value="1"/>
</dbReference>
<evidence type="ECO:0000313" key="3">
    <source>
        <dbReference type="EMBL" id="OCT47251.1"/>
    </source>
</evidence>
<feature type="compositionally biased region" description="Acidic residues" evidence="1">
    <location>
        <begin position="361"/>
        <end position="370"/>
    </location>
</feature>
<proteinExistence type="predicted"/>
<feature type="region of interest" description="Disordered" evidence="1">
    <location>
        <begin position="557"/>
        <end position="695"/>
    </location>
</feature>
<dbReference type="SUPFAM" id="SSF46565">
    <property type="entry name" value="Chaperone J-domain"/>
    <property type="match status" value="1"/>
</dbReference>
<organism evidence="3 4">
    <name type="scientific">Cladophialophora carrionii</name>
    <dbReference type="NCBI Taxonomy" id="86049"/>
    <lineage>
        <taxon>Eukaryota</taxon>
        <taxon>Fungi</taxon>
        <taxon>Dikarya</taxon>
        <taxon>Ascomycota</taxon>
        <taxon>Pezizomycotina</taxon>
        <taxon>Eurotiomycetes</taxon>
        <taxon>Chaetothyriomycetidae</taxon>
        <taxon>Chaetothyriales</taxon>
        <taxon>Herpotrichiellaceae</taxon>
        <taxon>Cladophialophora</taxon>
    </lineage>
</organism>
<dbReference type="SMART" id="SM00271">
    <property type="entry name" value="DnaJ"/>
    <property type="match status" value="1"/>
</dbReference>
<dbReference type="Pfam" id="PF00226">
    <property type="entry name" value="DnaJ"/>
    <property type="match status" value="1"/>
</dbReference>
<accession>A0A1C1CFK8</accession>
<feature type="compositionally biased region" description="Basic and acidic residues" evidence="1">
    <location>
        <begin position="307"/>
        <end position="317"/>
    </location>
</feature>
<dbReference type="OrthoDB" id="10265645at2759"/>
<dbReference type="PROSITE" id="PS00636">
    <property type="entry name" value="DNAJ_1"/>
    <property type="match status" value="1"/>
</dbReference>
<feature type="region of interest" description="Disordered" evidence="1">
    <location>
        <begin position="169"/>
        <end position="527"/>
    </location>
</feature>
<keyword evidence="4" id="KW-1185">Reference proteome</keyword>
<dbReference type="VEuPathDB" id="FungiDB:G647_02178"/>
<feature type="compositionally biased region" description="Basic and acidic residues" evidence="1">
    <location>
        <begin position="428"/>
        <end position="437"/>
    </location>
</feature>
<dbReference type="PROSITE" id="PS50076">
    <property type="entry name" value="DNAJ_2"/>
    <property type="match status" value="1"/>
</dbReference>
<dbReference type="PRINTS" id="PR00625">
    <property type="entry name" value="JDOMAIN"/>
</dbReference>
<evidence type="ECO:0000259" key="2">
    <source>
        <dbReference type="PROSITE" id="PS50076"/>
    </source>
</evidence>
<feature type="domain" description="J" evidence="2">
    <location>
        <begin position="9"/>
        <end position="75"/>
    </location>
</feature>
<feature type="compositionally biased region" description="Polar residues" evidence="1">
    <location>
        <begin position="569"/>
        <end position="581"/>
    </location>
</feature>
<dbReference type="InterPro" id="IPR036869">
    <property type="entry name" value="J_dom_sf"/>
</dbReference>
<dbReference type="eggNOG" id="KOG0714">
    <property type="taxonomic scope" value="Eukaryota"/>
</dbReference>
<dbReference type="Proteomes" id="UP000094526">
    <property type="component" value="Unassembled WGS sequence"/>
</dbReference>
<gene>
    <name evidence="3" type="ORF">CLCR_11258</name>
</gene>
<feature type="compositionally biased region" description="Low complexity" evidence="1">
    <location>
        <begin position="265"/>
        <end position="278"/>
    </location>
</feature>
<dbReference type="PANTHER" id="PTHR44029:SF1">
    <property type="entry name" value="DNAJ HOMOLOG SUBFAMILY C MEMBER 21"/>
    <property type="match status" value="1"/>
</dbReference>
<feature type="compositionally biased region" description="Basic and acidic residues" evidence="1">
    <location>
        <begin position="557"/>
        <end position="568"/>
    </location>
</feature>
<feature type="compositionally biased region" description="Low complexity" evidence="1">
    <location>
        <begin position="169"/>
        <end position="179"/>
    </location>
</feature>
<name>A0A1C1CFK8_9EURO</name>
<dbReference type="CDD" id="cd06257">
    <property type="entry name" value="DnaJ"/>
    <property type="match status" value="1"/>
</dbReference>
<protein>
    <submittedName>
        <fullName evidence="3">Molecular chaperone DnaJ</fullName>
    </submittedName>
</protein>